<dbReference type="EMBL" id="CAJNOQ010002144">
    <property type="protein sequence ID" value="CAF0941453.1"/>
    <property type="molecule type" value="Genomic_DNA"/>
</dbReference>
<comment type="caution">
    <text evidence="1">The sequence shown here is derived from an EMBL/GenBank/DDBJ whole genome shotgun (WGS) entry which is preliminary data.</text>
</comment>
<gene>
    <name evidence="1" type="ORF">GPM918_LOCUS10733</name>
    <name evidence="2" type="ORF">OVA965_LOCUS24059</name>
    <name evidence="3" type="ORF">SRO942_LOCUS10734</name>
    <name evidence="4" type="ORF">TMI583_LOCUS24774</name>
</gene>
<organism evidence="1 5">
    <name type="scientific">Didymodactylos carnosus</name>
    <dbReference type="NCBI Taxonomy" id="1234261"/>
    <lineage>
        <taxon>Eukaryota</taxon>
        <taxon>Metazoa</taxon>
        <taxon>Spiralia</taxon>
        <taxon>Gnathifera</taxon>
        <taxon>Rotifera</taxon>
        <taxon>Eurotatoria</taxon>
        <taxon>Bdelloidea</taxon>
        <taxon>Philodinida</taxon>
        <taxon>Philodinidae</taxon>
        <taxon>Didymodactylos</taxon>
    </lineage>
</organism>
<dbReference type="EMBL" id="CAJNOK010014333">
    <property type="protein sequence ID" value="CAF1202568.1"/>
    <property type="molecule type" value="Genomic_DNA"/>
</dbReference>
<reference evidence="1" key="1">
    <citation type="submission" date="2021-02" db="EMBL/GenBank/DDBJ databases">
        <authorList>
            <person name="Nowell W R."/>
        </authorList>
    </citation>
    <scope>NUCLEOTIDE SEQUENCE</scope>
</reference>
<proteinExistence type="predicted"/>
<sequence>MTGSSDDLHLDKNIGSRIAAASLQVSASAKPATVSVYKVYNNIRILKGPVNSCFLQVIIFVPDMNKAFHVSKKTLFKVTFQGGLWNSNAILNEYVHIMVNDYLIIGSRLLPNANQRATMGLGTGRFQTDSIGGYSYVGSLISSRFIVSRTAMVCLPPGTYIFNVGVRADEGSDRVAGGMVTYELTQFENDVDLGDLKLAAFPKQTRSTAQLNVHLLDVITACLLLCYD</sequence>
<evidence type="ECO:0000313" key="5">
    <source>
        <dbReference type="Proteomes" id="UP000663829"/>
    </source>
</evidence>
<dbReference type="OrthoDB" id="10062404at2759"/>
<dbReference type="Proteomes" id="UP000681722">
    <property type="component" value="Unassembled WGS sequence"/>
</dbReference>
<evidence type="ECO:0000313" key="1">
    <source>
        <dbReference type="EMBL" id="CAF0941453.1"/>
    </source>
</evidence>
<evidence type="ECO:0000313" key="3">
    <source>
        <dbReference type="EMBL" id="CAF3717909.1"/>
    </source>
</evidence>
<evidence type="ECO:0000313" key="2">
    <source>
        <dbReference type="EMBL" id="CAF1202568.1"/>
    </source>
</evidence>
<keyword evidence="5" id="KW-1185">Reference proteome</keyword>
<accession>A0A814CIZ0</accession>
<dbReference type="AlphaFoldDB" id="A0A814CIZ0"/>
<dbReference type="Proteomes" id="UP000682733">
    <property type="component" value="Unassembled WGS sequence"/>
</dbReference>
<dbReference type="EMBL" id="CAJOBC010002144">
    <property type="protein sequence ID" value="CAF3717909.1"/>
    <property type="molecule type" value="Genomic_DNA"/>
</dbReference>
<dbReference type="EMBL" id="CAJOBA010035862">
    <property type="protein sequence ID" value="CAF4012272.1"/>
    <property type="molecule type" value="Genomic_DNA"/>
</dbReference>
<protein>
    <submittedName>
        <fullName evidence="1">Uncharacterized protein</fullName>
    </submittedName>
</protein>
<evidence type="ECO:0000313" key="4">
    <source>
        <dbReference type="EMBL" id="CAF4012272.1"/>
    </source>
</evidence>
<dbReference type="Proteomes" id="UP000663829">
    <property type="component" value="Unassembled WGS sequence"/>
</dbReference>
<dbReference type="Proteomes" id="UP000677228">
    <property type="component" value="Unassembled WGS sequence"/>
</dbReference>
<name>A0A814CIZ0_9BILA</name>